<dbReference type="EMBL" id="UYSL01026251">
    <property type="protein sequence ID" value="VDL85114.1"/>
    <property type="molecule type" value="Genomic_DNA"/>
</dbReference>
<reference evidence="1 2" key="2">
    <citation type="submission" date="2018-11" db="EMBL/GenBank/DDBJ databases">
        <authorList>
            <consortium name="Pathogen Informatics"/>
        </authorList>
    </citation>
    <scope>NUCLEOTIDE SEQUENCE [LARGE SCALE GENOMIC DNA]</scope>
</reference>
<reference evidence="3" key="1">
    <citation type="submission" date="2017-02" db="UniProtKB">
        <authorList>
            <consortium name="WormBaseParasite"/>
        </authorList>
    </citation>
    <scope>IDENTIFICATION</scope>
</reference>
<keyword evidence="2" id="KW-1185">Reference proteome</keyword>
<dbReference type="Proteomes" id="UP000271162">
    <property type="component" value="Unassembled WGS sequence"/>
</dbReference>
<protein>
    <submittedName>
        <fullName evidence="3">BLOC-1-related complex subunit 7</fullName>
    </submittedName>
</protein>
<evidence type="ECO:0000313" key="2">
    <source>
        <dbReference type="Proteomes" id="UP000271162"/>
    </source>
</evidence>
<dbReference type="WBParaSite" id="NBR_0002136701-mRNA-1">
    <property type="protein sequence ID" value="NBR_0002136701-mRNA-1"/>
    <property type="gene ID" value="NBR_0002136701"/>
</dbReference>
<evidence type="ECO:0000313" key="3">
    <source>
        <dbReference type="WBParaSite" id="NBR_0002136701-mRNA-1"/>
    </source>
</evidence>
<proteinExistence type="predicted"/>
<evidence type="ECO:0000313" key="1">
    <source>
        <dbReference type="EMBL" id="VDL85114.1"/>
    </source>
</evidence>
<name>A0A0N4YVU5_NIPBR</name>
<accession>A0A0N4YVU5</accession>
<gene>
    <name evidence="1" type="ORF">NBR_LOCUS21368</name>
</gene>
<dbReference type="AlphaFoldDB" id="A0A0N4YVU5"/>
<sequence>MKTRASSKIRIPSPLFLPRDEPEYVLNMDVNKVASKNNNIVLHPIANETSGNPTAAQEDTISLSYEEVSLISLSSEPLSFQSQQLKSPLSSSSSFSLSQPASSPVAVGNVISFARTIITDRSCESGVEKSTPVVHVRQSENVDFRGVARNLIKGNEIVPKLLGEALGHFDDASEGYHKLIGGQLWECSVNMREVKQLQSECVQLPKSSDAVVTRLMEFVNKQTHTIVGMAAMVSR</sequence>
<organism evidence="3">
    <name type="scientific">Nippostrongylus brasiliensis</name>
    <name type="common">Rat hookworm</name>
    <dbReference type="NCBI Taxonomy" id="27835"/>
    <lineage>
        <taxon>Eukaryota</taxon>
        <taxon>Metazoa</taxon>
        <taxon>Ecdysozoa</taxon>
        <taxon>Nematoda</taxon>
        <taxon>Chromadorea</taxon>
        <taxon>Rhabditida</taxon>
        <taxon>Rhabditina</taxon>
        <taxon>Rhabditomorpha</taxon>
        <taxon>Strongyloidea</taxon>
        <taxon>Heligmosomidae</taxon>
        <taxon>Nippostrongylus</taxon>
    </lineage>
</organism>